<dbReference type="Pfam" id="PF00293">
    <property type="entry name" value="NUDIX"/>
    <property type="match status" value="1"/>
</dbReference>
<keyword evidence="6" id="KW-1185">Reference proteome</keyword>
<dbReference type="FunFam" id="3.40.630.30:FF:000016">
    <property type="entry name" value="nudix hydrolase 2"/>
    <property type="match status" value="1"/>
</dbReference>
<dbReference type="Proteomes" id="UP001627284">
    <property type="component" value="Unassembled WGS sequence"/>
</dbReference>
<dbReference type="PROSITE" id="PS51462">
    <property type="entry name" value="NUDIX"/>
    <property type="match status" value="1"/>
</dbReference>
<dbReference type="GO" id="GO:0046872">
    <property type="term" value="F:metal ion binding"/>
    <property type="evidence" value="ECO:0007669"/>
    <property type="project" value="UniProtKB-KW"/>
</dbReference>
<dbReference type="PROSITE" id="PS00893">
    <property type="entry name" value="NUDIX_BOX"/>
    <property type="match status" value="1"/>
</dbReference>
<dbReference type="PANTHER" id="PTHR13994:SF35">
    <property type="entry name" value="NUDIX HYDROLASE 2-LIKE"/>
    <property type="match status" value="1"/>
</dbReference>
<dbReference type="InterPro" id="IPR000086">
    <property type="entry name" value="NUDIX_hydrolase_dom"/>
</dbReference>
<dbReference type="InterPro" id="IPR015797">
    <property type="entry name" value="NUDIX_hydrolase-like_dom_sf"/>
</dbReference>
<dbReference type="InterPro" id="IPR020084">
    <property type="entry name" value="NUDIX_hydrolase_CS"/>
</dbReference>
<evidence type="ECO:0000313" key="5">
    <source>
        <dbReference type="EMBL" id="KAL3363702.1"/>
    </source>
</evidence>
<dbReference type="EMBL" id="JBJKTR010000007">
    <property type="protein sequence ID" value="KAL3363701.1"/>
    <property type="molecule type" value="Genomic_DNA"/>
</dbReference>
<protein>
    <recommendedName>
        <fullName evidence="4">Nudix hydrolase domain-containing protein</fullName>
    </recommendedName>
</protein>
<dbReference type="GO" id="GO:0016787">
    <property type="term" value="F:hydrolase activity"/>
    <property type="evidence" value="ECO:0007669"/>
    <property type="project" value="UniProtKB-KW"/>
</dbReference>
<dbReference type="Gene3D" id="3.40.630.30">
    <property type="match status" value="1"/>
</dbReference>
<dbReference type="EMBL" id="JBJKTR010000007">
    <property type="protein sequence ID" value="KAL3363702.1"/>
    <property type="molecule type" value="Genomic_DNA"/>
</dbReference>
<evidence type="ECO:0000259" key="4">
    <source>
        <dbReference type="PROSITE" id="PS51462"/>
    </source>
</evidence>
<dbReference type="SUPFAM" id="SSF55811">
    <property type="entry name" value="Nudix"/>
    <property type="match status" value="1"/>
</dbReference>
<comment type="similarity">
    <text evidence="1">Belongs to the Nudix hydrolase family.</text>
</comment>
<dbReference type="PANTHER" id="PTHR13994">
    <property type="entry name" value="NUDIX HYDROLASE RELATED"/>
    <property type="match status" value="1"/>
</dbReference>
<proteinExistence type="inferred from homology"/>
<feature type="domain" description="Nudix hydrolase" evidence="4">
    <location>
        <begin position="155"/>
        <end position="283"/>
    </location>
</feature>
<accession>A0ABD2U6W4</accession>
<dbReference type="FunFam" id="3.90.79.10:FF:000015">
    <property type="entry name" value="Nudix hydrolase 8"/>
    <property type="match status" value="1"/>
</dbReference>
<evidence type="ECO:0000256" key="2">
    <source>
        <dbReference type="ARBA" id="ARBA00022723"/>
    </source>
</evidence>
<evidence type="ECO:0000313" key="6">
    <source>
        <dbReference type="Proteomes" id="UP001627284"/>
    </source>
</evidence>
<keyword evidence="2" id="KW-0479">Metal-binding</keyword>
<dbReference type="PRINTS" id="PR01356">
    <property type="entry name" value="GFGPROTEIN"/>
</dbReference>
<keyword evidence="3" id="KW-0378">Hydrolase</keyword>
<organism evidence="5 6">
    <name type="scientific">Solanum stoloniferum</name>
    <dbReference type="NCBI Taxonomy" id="62892"/>
    <lineage>
        <taxon>Eukaryota</taxon>
        <taxon>Viridiplantae</taxon>
        <taxon>Streptophyta</taxon>
        <taxon>Embryophyta</taxon>
        <taxon>Tracheophyta</taxon>
        <taxon>Spermatophyta</taxon>
        <taxon>Magnoliopsida</taxon>
        <taxon>eudicotyledons</taxon>
        <taxon>Gunneridae</taxon>
        <taxon>Pentapetalae</taxon>
        <taxon>asterids</taxon>
        <taxon>lamiids</taxon>
        <taxon>Solanales</taxon>
        <taxon>Solanaceae</taxon>
        <taxon>Solanoideae</taxon>
        <taxon>Solaneae</taxon>
        <taxon>Solanum</taxon>
    </lineage>
</organism>
<dbReference type="Pfam" id="PF18290">
    <property type="entry name" value="Nudix_hydro"/>
    <property type="match status" value="1"/>
</dbReference>
<dbReference type="Gene3D" id="3.90.79.10">
    <property type="entry name" value="Nucleoside Triphosphate Pyrophosphohydrolase"/>
    <property type="match status" value="1"/>
</dbReference>
<reference evidence="5 6" key="1">
    <citation type="submission" date="2024-05" db="EMBL/GenBank/DDBJ databases">
        <title>De novo assembly of an allotetraploid wild potato.</title>
        <authorList>
            <person name="Hosaka A.J."/>
        </authorList>
    </citation>
    <scope>NUCLEOTIDE SEQUENCE [LARGE SCALE GENOMIC DNA]</scope>
    <source>
        <tissue evidence="5">Young leaves</tissue>
    </source>
</reference>
<evidence type="ECO:0000256" key="3">
    <source>
        <dbReference type="ARBA" id="ARBA00022801"/>
    </source>
</evidence>
<name>A0ABD2U6W4_9SOLN</name>
<evidence type="ECO:0000256" key="1">
    <source>
        <dbReference type="ARBA" id="ARBA00005582"/>
    </source>
</evidence>
<dbReference type="AlphaFoldDB" id="A0ABD2U6W4"/>
<sequence>MKDGDSSPRVIVRLFEVMSLDFVVLSILLFSEASWRFVSCLKSSELMDSFEEASIDIKMEIFEAIEDNYGGVIVNMKKEEPMDFLKFHTMLKASISFWRLKGKKGVWIKLPIELAHLVNAAVKEGFWYHHAEATYLMLVYWIPHEIPHTFPAYASHRIGIGAFVLNQDGQVLVVKEKSGDMTGTWKLPTGVVDEGEDICMAAVREVQEETGIETEFVELLAFRQSHKSFFGNSDLFFICMLKPLNFTINKQDAEIEEAKWMPMEEYASQSKVNQSELTKMIANICVAKKEEQYNGFSALLTTTGHSAKNCYLYSNNI</sequence>
<dbReference type="InterPro" id="IPR003293">
    <property type="entry name" value="Nudix_hydrolase6-like"/>
</dbReference>
<comment type="caution">
    <text evidence="5">The sequence shown here is derived from an EMBL/GenBank/DDBJ whole genome shotgun (WGS) entry which is preliminary data.</text>
</comment>
<gene>
    <name evidence="5" type="ORF">AABB24_012768</name>
</gene>
<dbReference type="InterPro" id="IPR040618">
    <property type="entry name" value="Pre-Nudix"/>
</dbReference>
<dbReference type="CDD" id="cd04670">
    <property type="entry name" value="NUDIX_ASFGF2_Nudt6"/>
    <property type="match status" value="1"/>
</dbReference>